<dbReference type="Proteomes" id="UP000256977">
    <property type="component" value="Unassembled WGS sequence"/>
</dbReference>
<gene>
    <name evidence="1" type="ORF">DFP98_113179</name>
</gene>
<evidence type="ECO:0008006" key="3">
    <source>
        <dbReference type="Google" id="ProtNLM"/>
    </source>
</evidence>
<dbReference type="OrthoDB" id="2991134at2"/>
<sequence>MSISKYIGRTVEIVYMDKKDRISKRTIRVIRIEAGMVYAFDTSCNRPRRFTVERILAAQPVIVHAS</sequence>
<reference evidence="1 2" key="1">
    <citation type="submission" date="2018-07" db="EMBL/GenBank/DDBJ databases">
        <title>Genomic Encyclopedia of Type Strains, Phase III (KMG-III): the genomes of soil and plant-associated and newly described type strains.</title>
        <authorList>
            <person name="Whitman W."/>
        </authorList>
    </citation>
    <scope>NUCLEOTIDE SEQUENCE [LARGE SCALE GENOMIC DNA]</scope>
    <source>
        <strain evidence="1 2">CECT 7287</strain>
    </source>
</reference>
<name>A0A3D9JQ21_9BACL</name>
<evidence type="ECO:0000313" key="2">
    <source>
        <dbReference type="Proteomes" id="UP000256977"/>
    </source>
</evidence>
<keyword evidence="2" id="KW-1185">Reference proteome</keyword>
<accession>A0A3D9JQ21</accession>
<dbReference type="AlphaFoldDB" id="A0A3D9JQ21"/>
<dbReference type="RefSeq" id="WP_116061919.1">
    <property type="nucleotide sequence ID" value="NZ_QRDZ01000013.1"/>
</dbReference>
<dbReference type="EMBL" id="QRDZ01000013">
    <property type="protein sequence ID" value="RED76118.1"/>
    <property type="molecule type" value="Genomic_DNA"/>
</dbReference>
<proteinExistence type="predicted"/>
<organism evidence="1 2">
    <name type="scientific">Cohnella phaseoli</name>
    <dbReference type="NCBI Taxonomy" id="456490"/>
    <lineage>
        <taxon>Bacteria</taxon>
        <taxon>Bacillati</taxon>
        <taxon>Bacillota</taxon>
        <taxon>Bacilli</taxon>
        <taxon>Bacillales</taxon>
        <taxon>Paenibacillaceae</taxon>
        <taxon>Cohnella</taxon>
    </lineage>
</organism>
<protein>
    <recommendedName>
        <fullName evidence="3">WYL domain-containing protein</fullName>
    </recommendedName>
</protein>
<evidence type="ECO:0000313" key="1">
    <source>
        <dbReference type="EMBL" id="RED76118.1"/>
    </source>
</evidence>
<comment type="caution">
    <text evidence="1">The sequence shown here is derived from an EMBL/GenBank/DDBJ whole genome shotgun (WGS) entry which is preliminary data.</text>
</comment>